<protein>
    <submittedName>
        <fullName evidence="1">Uncharacterized protein</fullName>
    </submittedName>
</protein>
<organism evidence="1 2">
    <name type="scientific">Paramuricea clavata</name>
    <name type="common">Red gorgonian</name>
    <name type="synonym">Violescent sea-whip</name>
    <dbReference type="NCBI Taxonomy" id="317549"/>
    <lineage>
        <taxon>Eukaryota</taxon>
        <taxon>Metazoa</taxon>
        <taxon>Cnidaria</taxon>
        <taxon>Anthozoa</taxon>
        <taxon>Octocorallia</taxon>
        <taxon>Malacalcyonacea</taxon>
        <taxon>Plexauridae</taxon>
        <taxon>Paramuricea</taxon>
    </lineage>
</organism>
<keyword evidence="2" id="KW-1185">Reference proteome</keyword>
<dbReference type="Proteomes" id="UP001152795">
    <property type="component" value="Unassembled WGS sequence"/>
</dbReference>
<evidence type="ECO:0000313" key="2">
    <source>
        <dbReference type="Proteomes" id="UP001152795"/>
    </source>
</evidence>
<gene>
    <name evidence="1" type="ORF">PACLA_8A086287</name>
</gene>
<sequence length="121" mass="14547">MSWRKFEIIRIIGRYYDGDEYEKIIEVMMDISRVLSDKKIKPPLLKVTLVRVCSMLGIPRMSDDGRGRESIIRGEDILFGKVYPILGYEPYWCKHFSRWVYLRNESRKWLEELDLEKKIAK</sequence>
<evidence type="ECO:0000313" key="1">
    <source>
        <dbReference type="EMBL" id="CAB4002299.1"/>
    </source>
</evidence>
<accession>A0A6S7HDG3</accession>
<feature type="non-terminal residue" evidence="1">
    <location>
        <position position="121"/>
    </location>
</feature>
<dbReference type="EMBL" id="CACRXK020004317">
    <property type="protein sequence ID" value="CAB4002299.1"/>
    <property type="molecule type" value="Genomic_DNA"/>
</dbReference>
<name>A0A6S7HDG3_PARCT</name>
<reference evidence="1" key="1">
    <citation type="submission" date="2020-04" db="EMBL/GenBank/DDBJ databases">
        <authorList>
            <person name="Alioto T."/>
            <person name="Alioto T."/>
            <person name="Gomez Garrido J."/>
        </authorList>
    </citation>
    <scope>NUCLEOTIDE SEQUENCE</scope>
    <source>
        <strain evidence="1">A484AB</strain>
    </source>
</reference>
<dbReference type="AlphaFoldDB" id="A0A6S7HDG3"/>
<comment type="caution">
    <text evidence="1">The sequence shown here is derived from an EMBL/GenBank/DDBJ whole genome shotgun (WGS) entry which is preliminary data.</text>
</comment>
<proteinExistence type="predicted"/>